<evidence type="ECO:0000256" key="2">
    <source>
        <dbReference type="ARBA" id="ARBA00023002"/>
    </source>
</evidence>
<accession>A0A2H6CJE3</accession>
<dbReference type="InterPro" id="IPR036291">
    <property type="entry name" value="NAD(P)-bd_dom_sf"/>
</dbReference>
<feature type="domain" description="Lactate/malate dehydrogenase C-terminal" evidence="8">
    <location>
        <begin position="149"/>
        <end position="314"/>
    </location>
</feature>
<dbReference type="Gene3D" id="3.90.110.10">
    <property type="entry name" value="Lactate dehydrogenase/glycoside hydrolase, family 4, C-terminal"/>
    <property type="match status" value="1"/>
</dbReference>
<evidence type="ECO:0000313" key="9">
    <source>
        <dbReference type="EMBL" id="GBD69304.1"/>
    </source>
</evidence>
<dbReference type="Gene3D" id="3.40.50.720">
    <property type="entry name" value="NAD(P)-binding Rossmann-like Domain"/>
    <property type="match status" value="1"/>
</dbReference>
<reference evidence="9 10" key="1">
    <citation type="submission" date="2016-05" db="EMBL/GenBank/DDBJ databases">
        <title>Whole genome sequencing of Tetragenococcus halophilus subsp. halophilus NISL 7118.</title>
        <authorList>
            <person name="Shiwa Y."/>
            <person name="Nishimura I."/>
            <person name="Yoshikawa H."/>
            <person name="Koyama Y."/>
            <person name="Oguma T."/>
        </authorList>
    </citation>
    <scope>NUCLEOTIDE SEQUENCE [LARGE SCALE GENOMIC DNA]</scope>
    <source>
        <strain evidence="9 10">NISL 7118</strain>
    </source>
</reference>
<organism evidence="9 10">
    <name type="scientific">Tetragenococcus halophilus subsp. halophilus</name>
    <dbReference type="NCBI Taxonomy" id="1513897"/>
    <lineage>
        <taxon>Bacteria</taxon>
        <taxon>Bacillati</taxon>
        <taxon>Bacillota</taxon>
        <taxon>Bacilli</taxon>
        <taxon>Lactobacillales</taxon>
        <taxon>Enterococcaceae</taxon>
        <taxon>Tetragenococcus</taxon>
    </lineage>
</organism>
<dbReference type="GO" id="GO:0006089">
    <property type="term" value="P:lactate metabolic process"/>
    <property type="evidence" value="ECO:0007669"/>
    <property type="project" value="TreeGrafter"/>
</dbReference>
<dbReference type="Proteomes" id="UP000236214">
    <property type="component" value="Unassembled WGS sequence"/>
</dbReference>
<dbReference type="SUPFAM" id="SSF56327">
    <property type="entry name" value="LDH C-terminal domain-like"/>
    <property type="match status" value="1"/>
</dbReference>
<evidence type="ECO:0000256" key="3">
    <source>
        <dbReference type="ARBA" id="ARBA00023027"/>
    </source>
</evidence>
<dbReference type="Pfam" id="PF00056">
    <property type="entry name" value="Ldh_1_N"/>
    <property type="match status" value="1"/>
</dbReference>
<feature type="domain" description="Lactate/malate dehydrogenase N-terminal" evidence="7">
    <location>
        <begin position="5"/>
        <end position="135"/>
    </location>
</feature>
<dbReference type="PANTHER" id="PTHR43128">
    <property type="entry name" value="L-2-HYDROXYCARBOXYLATE DEHYDROGENASE (NAD(P)(+))"/>
    <property type="match status" value="1"/>
</dbReference>
<dbReference type="PIRSF" id="PIRSF000102">
    <property type="entry name" value="Lac_mal_DH"/>
    <property type="match status" value="1"/>
</dbReference>
<evidence type="ECO:0000256" key="4">
    <source>
        <dbReference type="PIRSR" id="PIRSR000102-1"/>
    </source>
</evidence>
<feature type="binding site" evidence="5">
    <location>
        <begin position="10"/>
        <end position="15"/>
    </location>
    <ligand>
        <name>NAD(+)</name>
        <dbReference type="ChEBI" id="CHEBI:57540"/>
    </ligand>
</feature>
<proteinExistence type="inferred from homology"/>
<dbReference type="InterPro" id="IPR022383">
    <property type="entry name" value="Lactate/malate_DH_C"/>
</dbReference>
<evidence type="ECO:0000259" key="8">
    <source>
        <dbReference type="Pfam" id="PF02866"/>
    </source>
</evidence>
<evidence type="ECO:0000313" key="10">
    <source>
        <dbReference type="Proteomes" id="UP000236214"/>
    </source>
</evidence>
<keyword evidence="10" id="KW-1185">Reference proteome</keyword>
<evidence type="ECO:0000256" key="6">
    <source>
        <dbReference type="RuleBase" id="RU003369"/>
    </source>
</evidence>
<dbReference type="EMBL" id="BDEC01000183">
    <property type="protein sequence ID" value="GBD69304.1"/>
    <property type="molecule type" value="Genomic_DNA"/>
</dbReference>
<feature type="binding site" evidence="5">
    <location>
        <begin position="123"/>
        <end position="125"/>
    </location>
    <ligand>
        <name>NAD(+)</name>
        <dbReference type="ChEBI" id="CHEBI:57540"/>
    </ligand>
</feature>
<protein>
    <submittedName>
        <fullName evidence="9">Putative L-lactate dehydrogenase</fullName>
    </submittedName>
</protein>
<dbReference type="Pfam" id="PF02866">
    <property type="entry name" value="Ldh_1_C"/>
    <property type="match status" value="1"/>
</dbReference>
<sequence length="318" mass="34640">MKTQKLAIIGVGHVGSSVLATALQTELFGEIVLLDPKDKVAWGEGLDQMHAAGLLSRKNIAVHIGNYTDLADADIVIVAATHVYPNGEIPADRQELLTENLPIIHEIMTNIVQNTQSAMLIFITNPADTIVYIAATYDYPRNLLLSTGTMLDSSRLRQLLGQRYQVDPKSVSGYMMGEHGFAAFPVLSHLTIAGISYDKLSTYFPEVALLTAEEIKEKVVQAAYDVFAAKNGVTNVAVAQAAIDIARCILLDEKSIFPVSVPMTGHEYHFAKPCAYSVPCVLGKEGVEKKLLVSLNSWEKEKLAESVASIRKSIILTE</sequence>
<comment type="similarity">
    <text evidence="1">Belongs to the LDH/MDH superfamily. LDH family.</text>
</comment>
<feature type="active site" description="Proton acceptor" evidence="4">
    <location>
        <position position="179"/>
    </location>
</feature>
<name>A0A2H6CJE3_TETHA</name>
<dbReference type="InterPro" id="IPR001557">
    <property type="entry name" value="L-lactate/malate_DH"/>
</dbReference>
<dbReference type="GO" id="GO:0004459">
    <property type="term" value="F:L-lactate dehydrogenase (NAD+) activity"/>
    <property type="evidence" value="ECO:0007669"/>
    <property type="project" value="TreeGrafter"/>
</dbReference>
<evidence type="ECO:0000256" key="1">
    <source>
        <dbReference type="ARBA" id="ARBA00006054"/>
    </source>
</evidence>
<dbReference type="InterPro" id="IPR015955">
    <property type="entry name" value="Lactate_DH/Glyco_Ohase_4_C"/>
</dbReference>
<dbReference type="RefSeq" id="WP_103100363.1">
    <property type="nucleotide sequence ID" value="NZ_BDEB01000006.1"/>
</dbReference>
<dbReference type="SUPFAM" id="SSF51735">
    <property type="entry name" value="NAD(P)-binding Rossmann-fold domains"/>
    <property type="match status" value="1"/>
</dbReference>
<feature type="binding site" evidence="5">
    <location>
        <position position="35"/>
    </location>
    <ligand>
        <name>NAD(+)</name>
        <dbReference type="ChEBI" id="CHEBI:57540"/>
    </ligand>
</feature>
<dbReference type="PRINTS" id="PR00086">
    <property type="entry name" value="LLDHDRGNASE"/>
</dbReference>
<feature type="binding site" evidence="5">
    <location>
        <position position="100"/>
    </location>
    <ligand>
        <name>NAD(+)</name>
        <dbReference type="ChEBI" id="CHEBI:57540"/>
    </ligand>
</feature>
<dbReference type="PANTHER" id="PTHR43128:SF16">
    <property type="entry name" value="L-LACTATE DEHYDROGENASE"/>
    <property type="match status" value="1"/>
</dbReference>
<comment type="caution">
    <text evidence="9">The sequence shown here is derived from an EMBL/GenBank/DDBJ whole genome shotgun (WGS) entry which is preliminary data.</text>
</comment>
<dbReference type="InterPro" id="IPR001236">
    <property type="entry name" value="Lactate/malate_DH_N"/>
</dbReference>
<keyword evidence="3 5" id="KW-0520">NAD</keyword>
<evidence type="ECO:0000256" key="5">
    <source>
        <dbReference type="PIRSR" id="PIRSR000102-3"/>
    </source>
</evidence>
<keyword evidence="2 6" id="KW-0560">Oxidoreductase</keyword>
<gene>
    <name evidence="9" type="ORF">TEHN7118_2110</name>
</gene>
<evidence type="ECO:0000259" key="7">
    <source>
        <dbReference type="Pfam" id="PF00056"/>
    </source>
</evidence>
<dbReference type="AlphaFoldDB" id="A0A2H6CJE3"/>